<evidence type="ECO:0000313" key="1">
    <source>
        <dbReference type="EMBL" id="CAK9161402.1"/>
    </source>
</evidence>
<evidence type="ECO:0000313" key="2">
    <source>
        <dbReference type="Proteomes" id="UP001642360"/>
    </source>
</evidence>
<name>A0ABC8SWI6_9AQUA</name>
<protein>
    <submittedName>
        <fullName evidence="1">Uncharacterized protein</fullName>
    </submittedName>
</protein>
<dbReference type="AlphaFoldDB" id="A0ABC8SWI6"/>
<keyword evidence="2" id="KW-1185">Reference proteome</keyword>
<proteinExistence type="predicted"/>
<gene>
    <name evidence="1" type="ORF">ILEXP_LOCUS30198</name>
</gene>
<comment type="caution">
    <text evidence="1">The sequence shown here is derived from an EMBL/GenBank/DDBJ whole genome shotgun (WGS) entry which is preliminary data.</text>
</comment>
<dbReference type="Proteomes" id="UP001642360">
    <property type="component" value="Unassembled WGS sequence"/>
</dbReference>
<sequence>MGQVAPNAIVSPYISVGTSVLSETNETLALPTSPTEPPIATQQNKASHRLPLSQHIEDFKPRPFLSLKIISTKGFTIFEAPRSASDIAQ</sequence>
<dbReference type="EMBL" id="CAUOFW020003669">
    <property type="protein sequence ID" value="CAK9161402.1"/>
    <property type="molecule type" value="Genomic_DNA"/>
</dbReference>
<organism evidence="1 2">
    <name type="scientific">Ilex paraguariensis</name>
    <name type="common">yerba mate</name>
    <dbReference type="NCBI Taxonomy" id="185542"/>
    <lineage>
        <taxon>Eukaryota</taxon>
        <taxon>Viridiplantae</taxon>
        <taxon>Streptophyta</taxon>
        <taxon>Embryophyta</taxon>
        <taxon>Tracheophyta</taxon>
        <taxon>Spermatophyta</taxon>
        <taxon>Magnoliopsida</taxon>
        <taxon>eudicotyledons</taxon>
        <taxon>Gunneridae</taxon>
        <taxon>Pentapetalae</taxon>
        <taxon>asterids</taxon>
        <taxon>campanulids</taxon>
        <taxon>Aquifoliales</taxon>
        <taxon>Aquifoliaceae</taxon>
        <taxon>Ilex</taxon>
    </lineage>
</organism>
<reference evidence="1 2" key="1">
    <citation type="submission" date="2024-02" db="EMBL/GenBank/DDBJ databases">
        <authorList>
            <person name="Vignale AGUSTIN F."/>
            <person name="Sosa J E."/>
            <person name="Modenutti C."/>
        </authorList>
    </citation>
    <scope>NUCLEOTIDE SEQUENCE [LARGE SCALE GENOMIC DNA]</scope>
</reference>
<accession>A0ABC8SWI6</accession>